<dbReference type="PATRIC" id="fig|43658.6.peg.451"/>
<gene>
    <name evidence="1" type="ORF">AC626_16950</name>
</gene>
<reference evidence="2" key="1">
    <citation type="submission" date="2015-07" db="EMBL/GenBank/DDBJ databases">
        <title>Draft genome sequence of a Pseudoalteromonas rubra strain, OCN096, isolated from Kaneohe Bay, Oahu, Hawaii.</title>
        <authorList>
            <person name="Beurmann S."/>
            <person name="Ushijima B."/>
            <person name="Belcaid M."/>
            <person name="Callahan S.M."/>
            <person name="Aeby G.S."/>
        </authorList>
    </citation>
    <scope>NUCLEOTIDE SEQUENCE [LARGE SCALE GENOMIC DNA]</scope>
    <source>
        <strain evidence="2">OCN096</strain>
    </source>
</reference>
<accession>A0A0L0EPX3</accession>
<sequence>MMKYVLVFHRMRPAKAAQSDSGLLCPPLSIVIQKPRISGVFSFLLDAGKGGAGNALTLLEAWDTASASVA</sequence>
<proteinExistence type="predicted"/>
<organism evidence="1 2">
    <name type="scientific">Pseudoalteromonas rubra</name>
    <dbReference type="NCBI Taxonomy" id="43658"/>
    <lineage>
        <taxon>Bacteria</taxon>
        <taxon>Pseudomonadati</taxon>
        <taxon>Pseudomonadota</taxon>
        <taxon>Gammaproteobacteria</taxon>
        <taxon>Alteromonadales</taxon>
        <taxon>Pseudoalteromonadaceae</taxon>
        <taxon>Pseudoalteromonas</taxon>
    </lineage>
</organism>
<protein>
    <submittedName>
        <fullName evidence="1">Uncharacterized protein</fullName>
    </submittedName>
</protein>
<dbReference type="EMBL" id="LFZX01000149">
    <property type="protein sequence ID" value="KNC66446.1"/>
    <property type="molecule type" value="Genomic_DNA"/>
</dbReference>
<name>A0A0L0EPX3_9GAMM</name>
<comment type="caution">
    <text evidence="1">The sequence shown here is derived from an EMBL/GenBank/DDBJ whole genome shotgun (WGS) entry which is preliminary data.</text>
</comment>
<dbReference type="AlphaFoldDB" id="A0A0L0EPX3"/>
<dbReference type="Proteomes" id="UP000036850">
    <property type="component" value="Unassembled WGS sequence"/>
</dbReference>
<evidence type="ECO:0000313" key="1">
    <source>
        <dbReference type="EMBL" id="KNC66446.1"/>
    </source>
</evidence>
<evidence type="ECO:0000313" key="2">
    <source>
        <dbReference type="Proteomes" id="UP000036850"/>
    </source>
</evidence>